<accession>S4PAK7</accession>
<feature type="transmembrane region" description="Helical" evidence="1">
    <location>
        <begin position="47"/>
        <end position="71"/>
    </location>
</feature>
<keyword evidence="1" id="KW-1133">Transmembrane helix</keyword>
<sequence length="89" mass="10351">MTSLKKNTQCYRVSVDGTECYQRTDVFTMHTSRDTSKDLWKTAYKRFIGVCSSSNLLSLLIFSLFCHLYIIHLYKDLTKNSYPVPSVLK</sequence>
<evidence type="ECO:0000256" key="1">
    <source>
        <dbReference type="SAM" id="Phobius"/>
    </source>
</evidence>
<proteinExistence type="predicted"/>
<keyword evidence="1" id="KW-0472">Membrane</keyword>
<organism evidence="2">
    <name type="scientific">Pararge aegeria</name>
    <name type="common">speckled wood butterfly</name>
    <dbReference type="NCBI Taxonomy" id="116150"/>
    <lineage>
        <taxon>Eukaryota</taxon>
        <taxon>Metazoa</taxon>
        <taxon>Ecdysozoa</taxon>
        <taxon>Arthropoda</taxon>
        <taxon>Hexapoda</taxon>
        <taxon>Insecta</taxon>
        <taxon>Pterygota</taxon>
        <taxon>Neoptera</taxon>
        <taxon>Endopterygota</taxon>
        <taxon>Lepidoptera</taxon>
        <taxon>Glossata</taxon>
        <taxon>Ditrysia</taxon>
        <taxon>Papilionoidea</taxon>
        <taxon>Nymphalidae</taxon>
        <taxon>Satyrinae</taxon>
        <taxon>Satyrini</taxon>
        <taxon>Parargina</taxon>
        <taxon>Pararge</taxon>
    </lineage>
</organism>
<dbReference type="AlphaFoldDB" id="S4PAK7"/>
<protein>
    <submittedName>
        <fullName evidence="2">Uncharacterized protein</fullName>
    </submittedName>
</protein>
<name>S4PAK7_9NEOP</name>
<keyword evidence="1" id="KW-0812">Transmembrane</keyword>
<reference evidence="2" key="2">
    <citation type="submission" date="2013-05" db="EMBL/GenBank/DDBJ databases">
        <authorList>
            <person name="Carter J.-M."/>
            <person name="Baker S.C."/>
            <person name="Pink R."/>
            <person name="Carter D.R.F."/>
            <person name="Collins A."/>
            <person name="Tomlin J."/>
            <person name="Gibbs M."/>
            <person name="Breuker C.J."/>
        </authorList>
    </citation>
    <scope>NUCLEOTIDE SEQUENCE</scope>
    <source>
        <tissue evidence="2">Ovary</tissue>
    </source>
</reference>
<evidence type="ECO:0000313" key="2">
    <source>
        <dbReference type="EMBL" id="JAA83870.1"/>
    </source>
</evidence>
<reference evidence="2" key="1">
    <citation type="journal article" date="2013" name="BMC Genomics">
        <title>Unscrambling butterfly oogenesis.</title>
        <authorList>
            <person name="Carter J.M."/>
            <person name="Baker S.C."/>
            <person name="Pink R."/>
            <person name="Carter D.R."/>
            <person name="Collins A."/>
            <person name="Tomlin J."/>
            <person name="Gibbs M."/>
            <person name="Breuker C.J."/>
        </authorList>
    </citation>
    <scope>NUCLEOTIDE SEQUENCE</scope>
    <source>
        <tissue evidence="2">Ovary</tissue>
    </source>
</reference>
<dbReference type="EMBL" id="GAIX01008690">
    <property type="protein sequence ID" value="JAA83870.1"/>
    <property type="molecule type" value="Transcribed_RNA"/>
</dbReference>